<dbReference type="PANTHER" id="PTHR10871">
    <property type="entry name" value="30S RIBOSOMAL PROTEIN S13/40S RIBOSOMAL PROTEIN S18"/>
    <property type="match status" value="1"/>
</dbReference>
<protein>
    <recommendedName>
        <fullName evidence="6 7">Small ribosomal subunit protein uS13</fullName>
    </recommendedName>
</protein>
<evidence type="ECO:0000256" key="8">
    <source>
        <dbReference type="RuleBase" id="RU003830"/>
    </source>
</evidence>
<dbReference type="HAMAP" id="MF_01315">
    <property type="entry name" value="Ribosomal_uS13"/>
    <property type="match status" value="1"/>
</dbReference>
<dbReference type="InterPro" id="IPR027437">
    <property type="entry name" value="Rbsml_uS13_C"/>
</dbReference>
<dbReference type="PROSITE" id="PS50159">
    <property type="entry name" value="RIBOSOMAL_S13_2"/>
    <property type="match status" value="1"/>
</dbReference>
<comment type="similarity">
    <text evidence="1 7 8">Belongs to the universal ribosomal protein uS13 family.</text>
</comment>
<dbReference type="InterPro" id="IPR010979">
    <property type="entry name" value="Ribosomal_uS13-like_H2TH"/>
</dbReference>
<dbReference type="PIRSF" id="PIRSF002134">
    <property type="entry name" value="Ribosomal_S13"/>
    <property type="match status" value="1"/>
</dbReference>
<evidence type="ECO:0000256" key="5">
    <source>
        <dbReference type="ARBA" id="ARBA00023274"/>
    </source>
</evidence>
<dbReference type="GO" id="GO:0006412">
    <property type="term" value="P:translation"/>
    <property type="evidence" value="ECO:0007669"/>
    <property type="project" value="UniProtKB-UniRule"/>
</dbReference>
<accession>A0A1F7VBS8</accession>
<evidence type="ECO:0000256" key="4">
    <source>
        <dbReference type="ARBA" id="ARBA00022980"/>
    </source>
</evidence>
<dbReference type="Gene3D" id="4.10.910.10">
    <property type="entry name" value="30s ribosomal protein s13, domain 2"/>
    <property type="match status" value="1"/>
</dbReference>
<keyword evidence="4 7" id="KW-0689">Ribosomal protein</keyword>
<evidence type="ECO:0000256" key="2">
    <source>
        <dbReference type="ARBA" id="ARBA00022730"/>
    </source>
</evidence>
<evidence type="ECO:0000256" key="6">
    <source>
        <dbReference type="ARBA" id="ARBA00035166"/>
    </source>
</evidence>
<evidence type="ECO:0000313" key="10">
    <source>
        <dbReference type="Proteomes" id="UP000176593"/>
    </source>
</evidence>
<name>A0A1F7VBS8_9BACT</name>
<keyword evidence="3 7" id="KW-0694">RNA-binding</keyword>
<evidence type="ECO:0000256" key="7">
    <source>
        <dbReference type="HAMAP-Rule" id="MF_01315"/>
    </source>
</evidence>
<dbReference type="FunFam" id="1.10.8.50:FF:000001">
    <property type="entry name" value="30S ribosomal protein S13"/>
    <property type="match status" value="1"/>
</dbReference>
<proteinExistence type="inferred from homology"/>
<dbReference type="InterPro" id="IPR019980">
    <property type="entry name" value="Ribosomal_uS13_bac-type"/>
</dbReference>
<gene>
    <name evidence="7" type="primary">rpsM</name>
    <name evidence="9" type="ORF">A3I41_02605</name>
</gene>
<keyword evidence="5 7" id="KW-0687">Ribonucleoprotein</keyword>
<dbReference type="GO" id="GO:0005829">
    <property type="term" value="C:cytosol"/>
    <property type="evidence" value="ECO:0007669"/>
    <property type="project" value="TreeGrafter"/>
</dbReference>
<dbReference type="InterPro" id="IPR001892">
    <property type="entry name" value="Ribosomal_uS13"/>
</dbReference>
<dbReference type="GO" id="GO:0015935">
    <property type="term" value="C:small ribosomal subunit"/>
    <property type="evidence" value="ECO:0007669"/>
    <property type="project" value="TreeGrafter"/>
</dbReference>
<evidence type="ECO:0000256" key="3">
    <source>
        <dbReference type="ARBA" id="ARBA00022884"/>
    </source>
</evidence>
<dbReference type="InterPro" id="IPR018269">
    <property type="entry name" value="Ribosomal_uS13_CS"/>
</dbReference>
<dbReference type="GO" id="GO:0019843">
    <property type="term" value="F:rRNA binding"/>
    <property type="evidence" value="ECO:0007669"/>
    <property type="project" value="UniProtKB-UniRule"/>
</dbReference>
<dbReference type="Gene3D" id="1.10.8.50">
    <property type="match status" value="1"/>
</dbReference>
<dbReference type="PANTHER" id="PTHR10871:SF1">
    <property type="entry name" value="SMALL RIBOSOMAL SUBUNIT PROTEIN US13M"/>
    <property type="match status" value="1"/>
</dbReference>
<dbReference type="Pfam" id="PF00416">
    <property type="entry name" value="Ribosomal_S13"/>
    <property type="match status" value="2"/>
</dbReference>
<comment type="subunit">
    <text evidence="7">Part of the 30S ribosomal subunit. Forms a loose heterodimer with protein S19. Forms two bridges to the 50S subunit in the 70S ribosome.</text>
</comment>
<dbReference type="Proteomes" id="UP000176593">
    <property type="component" value="Unassembled WGS sequence"/>
</dbReference>
<dbReference type="SUPFAM" id="SSF46946">
    <property type="entry name" value="S13-like H2TH domain"/>
    <property type="match status" value="1"/>
</dbReference>
<comment type="caution">
    <text evidence="9">The sequence shown here is derived from an EMBL/GenBank/DDBJ whole genome shotgun (WGS) entry which is preliminary data.</text>
</comment>
<comment type="function">
    <text evidence="7">Located at the top of the head of the 30S subunit, it contacts several helices of the 16S rRNA. In the 70S ribosome it contacts the 23S rRNA (bridge B1a) and protein L5 of the 50S subunit (bridge B1b), connecting the 2 subunits; these bridges are implicated in subunit movement. Contacts the tRNAs in the A and P-sites.</text>
</comment>
<organism evidence="9 10">
    <name type="scientific">Candidatus Uhrbacteria bacterium RIFCSPLOWO2_02_FULL_48_18</name>
    <dbReference type="NCBI Taxonomy" id="1802408"/>
    <lineage>
        <taxon>Bacteria</taxon>
        <taxon>Candidatus Uhriibacteriota</taxon>
    </lineage>
</organism>
<evidence type="ECO:0000256" key="1">
    <source>
        <dbReference type="ARBA" id="ARBA00008080"/>
    </source>
</evidence>
<keyword evidence="7" id="KW-0820">tRNA-binding</keyword>
<dbReference type="AlphaFoldDB" id="A0A1F7VBS8"/>
<dbReference type="PROSITE" id="PS00646">
    <property type="entry name" value="RIBOSOMAL_S13_1"/>
    <property type="match status" value="1"/>
</dbReference>
<dbReference type="GO" id="GO:0003735">
    <property type="term" value="F:structural constituent of ribosome"/>
    <property type="evidence" value="ECO:0007669"/>
    <property type="project" value="InterPro"/>
</dbReference>
<keyword evidence="2 7" id="KW-0699">rRNA-binding</keyword>
<dbReference type="EMBL" id="MGEQ01000002">
    <property type="protein sequence ID" value="OGL87976.1"/>
    <property type="molecule type" value="Genomic_DNA"/>
</dbReference>
<dbReference type="NCBIfam" id="TIGR03631">
    <property type="entry name" value="uS13_bact"/>
    <property type="match status" value="1"/>
</dbReference>
<sequence>MARIAGVNIPLNKHIRISLTYIYGVGPRTAASILKQAGVKGDIKTKDLTEDQVKAVRDLVEKGRRLEGDLRRDVLSNVKRLKEIGAYRGSRHAKHLPVRGQRTKTNSRTIRGNVRKTTGSGRRALTKT</sequence>
<evidence type="ECO:0000313" key="9">
    <source>
        <dbReference type="EMBL" id="OGL87976.1"/>
    </source>
</evidence>
<dbReference type="GO" id="GO:0000049">
    <property type="term" value="F:tRNA binding"/>
    <property type="evidence" value="ECO:0007669"/>
    <property type="project" value="UniProtKB-UniRule"/>
</dbReference>
<reference evidence="9 10" key="1">
    <citation type="journal article" date="2016" name="Nat. Commun.">
        <title>Thousands of microbial genomes shed light on interconnected biogeochemical processes in an aquifer system.</title>
        <authorList>
            <person name="Anantharaman K."/>
            <person name="Brown C.T."/>
            <person name="Hug L.A."/>
            <person name="Sharon I."/>
            <person name="Castelle C.J."/>
            <person name="Probst A.J."/>
            <person name="Thomas B.C."/>
            <person name="Singh A."/>
            <person name="Wilkins M.J."/>
            <person name="Karaoz U."/>
            <person name="Brodie E.L."/>
            <person name="Williams K.H."/>
            <person name="Hubbard S.S."/>
            <person name="Banfield J.F."/>
        </authorList>
    </citation>
    <scope>NUCLEOTIDE SEQUENCE [LARGE SCALE GENOMIC DNA]</scope>
</reference>